<dbReference type="FunFam" id="2.60.40.1170:FF:000016">
    <property type="entry name" value="AP-1 complex subunit mu"/>
    <property type="match status" value="1"/>
</dbReference>
<feature type="region of interest" description="Disordered" evidence="5">
    <location>
        <begin position="130"/>
        <end position="182"/>
    </location>
</feature>
<keyword evidence="9" id="KW-1185">Reference proteome</keyword>
<evidence type="ECO:0000256" key="5">
    <source>
        <dbReference type="SAM" id="MobiDB-lite"/>
    </source>
</evidence>
<feature type="compositionally biased region" description="Polar residues" evidence="5">
    <location>
        <begin position="403"/>
        <end position="416"/>
    </location>
</feature>
<feature type="compositionally biased region" description="Polar residues" evidence="5">
    <location>
        <begin position="817"/>
        <end position="829"/>
    </location>
</feature>
<dbReference type="PANTHER" id="PTHR10529">
    <property type="entry name" value="AP COMPLEX SUBUNIT MU"/>
    <property type="match status" value="1"/>
</dbReference>
<comment type="similarity">
    <text evidence="2">Belongs to the Stoned B family.</text>
</comment>
<sequence length="1521" mass="169064">MNFGYLAVEALRIVIARSAFQQSEEDEPMFSEEMLEERRKALALRAAKKEAKAAEKPQAATNGQQNGQNGAEQESELETGTAAVTAVENAAEKAKTAAETAKIAADTAVIAAELATAAAKSASVAADTAVAEAEEVTAKETAQNEEQKNAAEETKQEETTNGETVAAPQEQTEVSEVENQELAYDPNAYPGYIWNYETQQWDVDPNYDPSQDPSVYNAGYDQGNYQYDYGGVGATDGYTYPGTYGQNYSYDQNAAGYTQNAEGTYDQNVQQYYGQTAGYDQQTGYDQQANYQYDQTGQYSGYDQTAGGYGQSASGYDQATAGYDQNASAYGQGGYDQTAGAYGQTTAGYDQSASAYGQQQYYDTAATMQVDTNYQNGSYYQTHAGYDQTATEYTEPPIGLQDYTPSPQPSEYSTTPVAPGGDGQQNAPTSYDYSQYAQSYGTDYQGYQQTQPAQHDYQNNYTDSSAPAAPPSYPTAEHPYPQLPPERPPPAPVFTEPLFKSTPPSDPFSWGQDTQAQATLSQSATDYTEQHSPSRPPPSRPAPPKFPRTGAGDEQVAAAAAAAEAGSHSPAPPRPPPAHPSPAAHPHPPRPGPPSPRPPPPKKVQEPEPEEDAWTKFKKMTEEVNAALKTSEDTLKNLEETTAVKDIKDESYLGQIGGTQGYDDTYAQREIHRLAEEKKEEKKLKKKLKQQGKKAPSPTFDPDEEDNMDRAAQELAMKMASMRTDLGDWKPPTAAQEAVKRNDSLSGIPPRKRSSLKDVQQDSGGSLELPAHLASQPADNDNVKPVGDLAPDDPKLTAPAWADFETAAPELPPSESGFFSNKESNSLDPSSEAYDPFIVPTDFKPPRDPFAPPDKNLIEEDYDPFAVRPVEDIVAAARAKAEEVRMAKEVQDDVDFFSGSRHSPALSTPTPEGGSPVASPTPRPEGFEDDFKCEGMDMETPTPLYDEDDSEPLTEFLPKFTGDGWDLMVRHPLKKKSFMAERFWKPCYVRLQGNTLLVYNAKTDNRPIQINIKFPNSFLGNNILFSYDVYGKIHTVKLQYVLYKEKVGIRPGQISRLVDGHITKYGLPLEHTAQCTVLLKFGSLTSTELQSFVSTIEDVLFKCPAKRDTKPVYKQDEVQIHCYDEYSAYVDKDGVLSDQKARVRLFCLAFVTGSPFLEIGLNDRRRQGKEVVRRKDILPMYTERWIRFEEVEFHSTVDREAFEKEQVIRLSPPDGCFFEVMRFRIRPPRNREKALSVKAIMKIAGSKVEIRVEAMAAAQTERTRGGRTARRQIPCEDIAIRFPIPEAWIYIFREERHWGVGSVHSRKLRPGKVKNLKDRLLGAVQSAEPNLIECAIGEAKYEHVYRSLVWRIPRLNEKDNAAYKSYLLRCRFELSSFDLMPDAFLPRCVVDFTMPLATVSNTVVRSVSVEQHEDSDRVEKFVRYVAKCQYKVEIDYVQCADLEVDTMDPTTNPEVAMTTVPELHQPAFQPSEVAELHEGYRIEFNEAETGAARADDSSSDDDDDKSHKMPIIQIDMKNYGY</sequence>
<dbReference type="PROSITE" id="PS51072">
    <property type="entry name" value="MHD"/>
    <property type="match status" value="1"/>
</dbReference>
<dbReference type="GO" id="GO:0005737">
    <property type="term" value="C:cytoplasm"/>
    <property type="evidence" value="ECO:0007669"/>
    <property type="project" value="UniProtKB-SubCell"/>
</dbReference>
<evidence type="ECO:0000313" key="9">
    <source>
        <dbReference type="Proteomes" id="UP001176961"/>
    </source>
</evidence>
<evidence type="ECO:0000313" key="8">
    <source>
        <dbReference type="EMBL" id="CAJ0590482.1"/>
    </source>
</evidence>
<feature type="compositionally biased region" description="Basic and acidic residues" evidence="5">
    <location>
        <begin position="145"/>
        <end position="158"/>
    </location>
</feature>
<evidence type="ECO:0000256" key="4">
    <source>
        <dbReference type="ARBA" id="ARBA00022583"/>
    </source>
</evidence>
<gene>
    <name evidence="8" type="ORF">CYNAS_LOCUS2465</name>
</gene>
<feature type="region of interest" description="Disordered" evidence="5">
    <location>
        <begin position="395"/>
        <end position="430"/>
    </location>
</feature>
<feature type="region of interest" description="Disordered" evidence="5">
    <location>
        <begin position="1485"/>
        <end position="1510"/>
    </location>
</feature>
<dbReference type="Proteomes" id="UP001176961">
    <property type="component" value="Unassembled WGS sequence"/>
</dbReference>
<feature type="compositionally biased region" description="Pro residues" evidence="5">
    <location>
        <begin position="481"/>
        <end position="492"/>
    </location>
</feature>
<feature type="compositionally biased region" description="Pro residues" evidence="5">
    <location>
        <begin position="534"/>
        <end position="546"/>
    </location>
</feature>
<evidence type="ECO:0000259" key="6">
    <source>
        <dbReference type="PROSITE" id="PS51070"/>
    </source>
</evidence>
<feature type="compositionally biased region" description="Low complexity" evidence="5">
    <location>
        <begin position="56"/>
        <end position="72"/>
    </location>
</feature>
<feature type="region of interest" description="Disordered" evidence="5">
    <location>
        <begin position="677"/>
        <end position="857"/>
    </location>
</feature>
<feature type="compositionally biased region" description="Pro residues" evidence="5">
    <location>
        <begin position="570"/>
        <end position="602"/>
    </location>
</feature>
<dbReference type="SUPFAM" id="SSF49447">
    <property type="entry name" value="Second domain of Mu2 adaptin subunit (ap50) of ap2 adaptor"/>
    <property type="match status" value="1"/>
</dbReference>
<dbReference type="InterPro" id="IPR012320">
    <property type="entry name" value="SHD_dom"/>
</dbReference>
<feature type="region of interest" description="Disordered" evidence="5">
    <location>
        <begin position="456"/>
        <end position="615"/>
    </location>
</feature>
<organism evidence="8 9">
    <name type="scientific">Cylicocyclus nassatus</name>
    <name type="common">Nematode worm</name>
    <dbReference type="NCBI Taxonomy" id="53992"/>
    <lineage>
        <taxon>Eukaryota</taxon>
        <taxon>Metazoa</taxon>
        <taxon>Ecdysozoa</taxon>
        <taxon>Nematoda</taxon>
        <taxon>Chromadorea</taxon>
        <taxon>Rhabditida</taxon>
        <taxon>Rhabditina</taxon>
        <taxon>Rhabditomorpha</taxon>
        <taxon>Strongyloidea</taxon>
        <taxon>Strongylidae</taxon>
        <taxon>Cylicocyclus</taxon>
    </lineage>
</organism>
<dbReference type="InterPro" id="IPR036168">
    <property type="entry name" value="AP2_Mu_C_sf"/>
</dbReference>
<dbReference type="Pfam" id="PF00928">
    <property type="entry name" value="Adap_comp_sub"/>
    <property type="match status" value="1"/>
</dbReference>
<feature type="domain" description="MHD" evidence="7">
    <location>
        <begin position="1115"/>
        <end position="1435"/>
    </location>
</feature>
<keyword evidence="4" id="KW-0254">Endocytosis</keyword>
<evidence type="ECO:0000256" key="3">
    <source>
        <dbReference type="ARBA" id="ARBA00022490"/>
    </source>
</evidence>
<dbReference type="FunFam" id="2.60.40.1170:FF:000022">
    <property type="entry name" value="AP-1 complex subunit mu"/>
    <property type="match status" value="1"/>
</dbReference>
<dbReference type="GO" id="GO:0006897">
    <property type="term" value="P:endocytosis"/>
    <property type="evidence" value="ECO:0007669"/>
    <property type="project" value="UniProtKB-KW"/>
</dbReference>
<dbReference type="PROSITE" id="PS51070">
    <property type="entry name" value="SHD"/>
    <property type="match status" value="1"/>
</dbReference>
<feature type="region of interest" description="Disordered" evidence="5">
    <location>
        <begin position="46"/>
        <end position="84"/>
    </location>
</feature>
<reference evidence="8" key="1">
    <citation type="submission" date="2023-07" db="EMBL/GenBank/DDBJ databases">
        <authorList>
            <consortium name="CYATHOMIX"/>
        </authorList>
    </citation>
    <scope>NUCLEOTIDE SEQUENCE</scope>
    <source>
        <strain evidence="8">N/A</strain>
    </source>
</reference>
<name>A0AA36GDU1_CYLNA</name>
<feature type="region of interest" description="Disordered" evidence="5">
    <location>
        <begin position="898"/>
        <end position="924"/>
    </location>
</feature>
<evidence type="ECO:0008006" key="10">
    <source>
        <dbReference type="Google" id="ProtNLM"/>
    </source>
</evidence>
<feature type="compositionally biased region" description="Low complexity" evidence="5">
    <location>
        <begin position="557"/>
        <end position="569"/>
    </location>
</feature>
<dbReference type="InterPro" id="IPR028565">
    <property type="entry name" value="MHD"/>
</dbReference>
<comment type="subcellular location">
    <subcellularLocation>
        <location evidence="1">Cytoplasm</location>
    </subcellularLocation>
</comment>
<dbReference type="Gene3D" id="2.60.40.1170">
    <property type="entry name" value="Mu homology domain, subdomain B"/>
    <property type="match status" value="1"/>
</dbReference>
<evidence type="ECO:0000256" key="2">
    <source>
        <dbReference type="ARBA" id="ARBA00005579"/>
    </source>
</evidence>
<feature type="compositionally biased region" description="Polar residues" evidence="5">
    <location>
        <begin position="511"/>
        <end position="531"/>
    </location>
</feature>
<proteinExistence type="inferred from homology"/>
<dbReference type="PRINTS" id="PR01217">
    <property type="entry name" value="PRICHEXTENSN"/>
</dbReference>
<evidence type="ECO:0000259" key="7">
    <source>
        <dbReference type="PROSITE" id="PS51072"/>
    </source>
</evidence>
<feature type="domain" description="SHD" evidence="6">
    <location>
        <begin position="964"/>
        <end position="1111"/>
    </location>
</feature>
<keyword evidence="3" id="KW-0963">Cytoplasm</keyword>
<accession>A0AA36GDU1</accession>
<protein>
    <recommendedName>
        <fullName evidence="10">Stoned B-like protein</fullName>
    </recommendedName>
</protein>
<comment type="caution">
    <text evidence="8">The sequence shown here is derived from an EMBL/GenBank/DDBJ whole genome shotgun (WGS) entry which is preliminary data.</text>
</comment>
<dbReference type="InterPro" id="IPR050431">
    <property type="entry name" value="Adaptor_comp_med_subunit"/>
</dbReference>
<dbReference type="EMBL" id="CATQJL010000001">
    <property type="protein sequence ID" value="CAJ0590482.1"/>
    <property type="molecule type" value="Genomic_DNA"/>
</dbReference>
<evidence type="ECO:0000256" key="1">
    <source>
        <dbReference type="ARBA" id="ARBA00004496"/>
    </source>
</evidence>